<feature type="region of interest" description="Disordered" evidence="1">
    <location>
        <begin position="35"/>
        <end position="57"/>
    </location>
</feature>
<dbReference type="AlphaFoldDB" id="A0A0G4NCQ7"/>
<organism evidence="2 3">
    <name type="scientific">Verticillium longisporum</name>
    <name type="common">Verticillium dahliae var. longisporum</name>
    <dbReference type="NCBI Taxonomy" id="100787"/>
    <lineage>
        <taxon>Eukaryota</taxon>
        <taxon>Fungi</taxon>
        <taxon>Dikarya</taxon>
        <taxon>Ascomycota</taxon>
        <taxon>Pezizomycotina</taxon>
        <taxon>Sordariomycetes</taxon>
        <taxon>Hypocreomycetidae</taxon>
        <taxon>Glomerellales</taxon>
        <taxon>Plectosphaerellaceae</taxon>
        <taxon>Verticillium</taxon>
    </lineage>
</organism>
<proteinExistence type="predicted"/>
<reference evidence="3" key="1">
    <citation type="submission" date="2015-05" db="EMBL/GenBank/DDBJ databases">
        <authorList>
            <person name="Fogelqvist Johan"/>
        </authorList>
    </citation>
    <scope>NUCLEOTIDE SEQUENCE [LARGE SCALE GENOMIC DNA]</scope>
</reference>
<feature type="region of interest" description="Disordered" evidence="1">
    <location>
        <begin position="1"/>
        <end position="20"/>
    </location>
</feature>
<evidence type="ECO:0000313" key="3">
    <source>
        <dbReference type="Proteomes" id="UP000045706"/>
    </source>
</evidence>
<feature type="non-terminal residue" evidence="2">
    <location>
        <position position="1"/>
    </location>
</feature>
<name>A0A0G4NCQ7_VERLO</name>
<evidence type="ECO:0000313" key="2">
    <source>
        <dbReference type="EMBL" id="CRK44144.1"/>
    </source>
</evidence>
<feature type="compositionally biased region" description="Basic residues" evidence="1">
    <location>
        <begin position="45"/>
        <end position="57"/>
    </location>
</feature>
<dbReference type="EMBL" id="CVQI01033856">
    <property type="protein sequence ID" value="CRK44144.1"/>
    <property type="molecule type" value="Genomic_DNA"/>
</dbReference>
<sequence>CRCPPQLGQGHRLAADARRPRGRCREPRCHSLLRPAHCPDSQGRRAGRGRRAVQGHL</sequence>
<gene>
    <name evidence="2" type="ORF">BN1723_019390</name>
</gene>
<protein>
    <submittedName>
        <fullName evidence="2">Uncharacterized protein</fullName>
    </submittedName>
</protein>
<accession>A0A0G4NCQ7</accession>
<evidence type="ECO:0000256" key="1">
    <source>
        <dbReference type="SAM" id="MobiDB-lite"/>
    </source>
</evidence>
<dbReference type="Proteomes" id="UP000045706">
    <property type="component" value="Unassembled WGS sequence"/>
</dbReference>